<evidence type="ECO:0000313" key="1">
    <source>
        <dbReference type="EMBL" id="KAJ6775475.1"/>
    </source>
</evidence>
<accession>A0A9Q0WXS0</accession>
<comment type="caution">
    <text evidence="1">The sequence shown here is derived from an EMBL/GenBank/DDBJ whole genome shotgun (WGS) entry which is preliminary data.</text>
</comment>
<reference evidence="1" key="1">
    <citation type="submission" date="2022-11" db="EMBL/GenBank/DDBJ databases">
        <authorList>
            <person name="Hyden B.L."/>
            <person name="Feng K."/>
            <person name="Yates T."/>
            <person name="Jawdy S."/>
            <person name="Smart L.B."/>
            <person name="Muchero W."/>
        </authorList>
    </citation>
    <scope>NUCLEOTIDE SEQUENCE</scope>
    <source>
        <tissue evidence="1">Shoot tip</tissue>
    </source>
</reference>
<dbReference type="OrthoDB" id="6354171at2759"/>
<gene>
    <name evidence="1" type="ORF">OIU79_018607</name>
</gene>
<keyword evidence="2" id="KW-1185">Reference proteome</keyword>
<reference evidence="1" key="2">
    <citation type="journal article" date="2023" name="Int. J. Mol. Sci.">
        <title>De Novo Assembly and Annotation of 11 Diverse Shrub Willow (Salix) Genomes Reveals Novel Gene Organization in Sex-Linked Regions.</title>
        <authorList>
            <person name="Hyden B."/>
            <person name="Feng K."/>
            <person name="Yates T.B."/>
            <person name="Jawdy S."/>
            <person name="Cereghino C."/>
            <person name="Smart L.B."/>
            <person name="Muchero W."/>
        </authorList>
    </citation>
    <scope>NUCLEOTIDE SEQUENCE</scope>
    <source>
        <tissue evidence="1">Shoot tip</tissue>
    </source>
</reference>
<protein>
    <submittedName>
        <fullName evidence="1">Uncharacterized protein</fullName>
    </submittedName>
</protein>
<proteinExistence type="predicted"/>
<dbReference type="AlphaFoldDB" id="A0A9Q0WXS0"/>
<organism evidence="1 2">
    <name type="scientific">Salix purpurea</name>
    <name type="common">Purple osier willow</name>
    <dbReference type="NCBI Taxonomy" id="77065"/>
    <lineage>
        <taxon>Eukaryota</taxon>
        <taxon>Viridiplantae</taxon>
        <taxon>Streptophyta</taxon>
        <taxon>Embryophyta</taxon>
        <taxon>Tracheophyta</taxon>
        <taxon>Spermatophyta</taxon>
        <taxon>Magnoliopsida</taxon>
        <taxon>eudicotyledons</taxon>
        <taxon>Gunneridae</taxon>
        <taxon>Pentapetalae</taxon>
        <taxon>rosids</taxon>
        <taxon>fabids</taxon>
        <taxon>Malpighiales</taxon>
        <taxon>Salicaceae</taxon>
        <taxon>Saliceae</taxon>
        <taxon>Salix</taxon>
    </lineage>
</organism>
<evidence type="ECO:0000313" key="2">
    <source>
        <dbReference type="Proteomes" id="UP001151532"/>
    </source>
</evidence>
<dbReference type="EMBL" id="JAPFFK010000002">
    <property type="protein sequence ID" value="KAJ6775475.1"/>
    <property type="molecule type" value="Genomic_DNA"/>
</dbReference>
<dbReference type="Proteomes" id="UP001151532">
    <property type="component" value="Chromosome 5"/>
</dbReference>
<sequence>MHYSRLWSMLAATTRVFFKVALDKGIFMTNIIIKKWSSLEESVIQECKGRTTLSNKAGAIEKPLWDV</sequence>
<name>A0A9Q0WXS0_SALPP</name>